<evidence type="ECO:0000313" key="2">
    <source>
        <dbReference type="EMBL" id="TKR57923.1"/>
    </source>
</evidence>
<sequence>MVRVICALLIALLAHSAYADGIDDLTNFMMTSFTNFFDEPSLHNVITAMDSISCQPETTVQSLIDNLMNVIVDNVNPSLVPEAYTAYSSLQDGINGQGGWDGFAANVASVISQWCTPILQACQAQCANGPGACSAAAMQYANIDFIKQVVDDLRSKIGEDQFSTLKNDLGPCCLEFSNWGY</sequence>
<accession>A0A4U5LPR9</accession>
<reference evidence="2 3" key="1">
    <citation type="journal article" date="2015" name="Genome Biol.">
        <title>Comparative genomics of Steinernema reveals deeply conserved gene regulatory networks.</title>
        <authorList>
            <person name="Dillman A.R."/>
            <person name="Macchietto M."/>
            <person name="Porter C.F."/>
            <person name="Rogers A."/>
            <person name="Williams B."/>
            <person name="Antoshechkin I."/>
            <person name="Lee M.M."/>
            <person name="Goodwin Z."/>
            <person name="Lu X."/>
            <person name="Lewis E.E."/>
            <person name="Goodrich-Blair H."/>
            <person name="Stock S.P."/>
            <person name="Adams B.J."/>
            <person name="Sternberg P.W."/>
            <person name="Mortazavi A."/>
        </authorList>
    </citation>
    <scope>NUCLEOTIDE SEQUENCE [LARGE SCALE GENOMIC DNA]</scope>
    <source>
        <strain evidence="2 3">ALL</strain>
    </source>
</reference>
<keyword evidence="1" id="KW-0732">Signal</keyword>
<protein>
    <recommendedName>
        <fullName evidence="4">Saposin B-type domain-containing protein</fullName>
    </recommendedName>
</protein>
<gene>
    <name evidence="2" type="ORF">L596_030563</name>
</gene>
<dbReference type="AlphaFoldDB" id="A0A4U5LPR9"/>
<evidence type="ECO:0008006" key="4">
    <source>
        <dbReference type="Google" id="ProtNLM"/>
    </source>
</evidence>
<reference evidence="2 3" key="2">
    <citation type="journal article" date="2019" name="G3 (Bethesda)">
        <title>Hybrid Assembly of the Genome of the Entomopathogenic Nematode Steinernema carpocapsae Identifies the X-Chromosome.</title>
        <authorList>
            <person name="Serra L."/>
            <person name="Macchietto M."/>
            <person name="Macias-Munoz A."/>
            <person name="McGill C.J."/>
            <person name="Rodriguez I.M."/>
            <person name="Rodriguez B."/>
            <person name="Murad R."/>
            <person name="Mortazavi A."/>
        </authorList>
    </citation>
    <scope>NUCLEOTIDE SEQUENCE [LARGE SCALE GENOMIC DNA]</scope>
    <source>
        <strain evidence="2 3">ALL</strain>
    </source>
</reference>
<feature type="chain" id="PRO_5020288489" description="Saposin B-type domain-containing protein" evidence="1">
    <location>
        <begin position="20"/>
        <end position="181"/>
    </location>
</feature>
<evidence type="ECO:0000313" key="3">
    <source>
        <dbReference type="Proteomes" id="UP000298663"/>
    </source>
</evidence>
<name>A0A4U5LPR9_STECR</name>
<feature type="signal peptide" evidence="1">
    <location>
        <begin position="1"/>
        <end position="19"/>
    </location>
</feature>
<dbReference type="Proteomes" id="UP000298663">
    <property type="component" value="Unassembled WGS sequence"/>
</dbReference>
<organism evidence="2 3">
    <name type="scientific">Steinernema carpocapsae</name>
    <name type="common">Entomopathogenic nematode</name>
    <dbReference type="NCBI Taxonomy" id="34508"/>
    <lineage>
        <taxon>Eukaryota</taxon>
        <taxon>Metazoa</taxon>
        <taxon>Ecdysozoa</taxon>
        <taxon>Nematoda</taxon>
        <taxon>Chromadorea</taxon>
        <taxon>Rhabditida</taxon>
        <taxon>Tylenchina</taxon>
        <taxon>Panagrolaimomorpha</taxon>
        <taxon>Strongyloidoidea</taxon>
        <taxon>Steinernematidae</taxon>
        <taxon>Steinernema</taxon>
    </lineage>
</organism>
<dbReference type="EMBL" id="AZBU02000014">
    <property type="protein sequence ID" value="TKR57923.1"/>
    <property type="molecule type" value="Genomic_DNA"/>
</dbReference>
<proteinExistence type="predicted"/>
<keyword evidence="3" id="KW-1185">Reference proteome</keyword>
<evidence type="ECO:0000256" key="1">
    <source>
        <dbReference type="SAM" id="SignalP"/>
    </source>
</evidence>
<comment type="caution">
    <text evidence="2">The sequence shown here is derived from an EMBL/GenBank/DDBJ whole genome shotgun (WGS) entry which is preliminary data.</text>
</comment>